<sequence>MKRQLYVWHRWLGIVSCLFMVLWFVSGVVMLYVGYPKLTPAEHLSHLPELPEACCEELPRQWAQTPLESLRLTTLAGKPHYVLRSSDGQPVAVDAQTGAQVNDVDSALAMSNAWQYNNHAVLHYRELLDEDMWTHSRALDAHRPLHVVTSNDEADTWLYVSSRTGEVVLDANAQERAWNWLGAWLHWLYPLRGGFGFDNGWRVLVIGLSLIGTVMAVLGMCVGLLRMRWRTPYRHGSRSPYKESWLRWHHIAGLIFGTLLVLWVFSGLMSMRPWGLTDDSSQLSPKHLQQGPLRAADLPFSVNHALSQLHDADFHPVELEWRRLAGETYLVARDSKGASWILEDGEAPKLAFSRERLLAAARPLAEGISLRSNWQSQYDFYYFARAEHSMNGAQKRPLPVLRMTFGDAAKTWLYMDPTSGEVVALSDQSQRNNRWLFNLLHSWDMQALLQHPWLRESLVILFSLGGLLISVSGVVLGWRRLRPAKAQLAGRKQRTDNP</sequence>
<name>A0ABZ2RQT7_ECTME</name>
<feature type="transmembrane region" description="Helical" evidence="1">
    <location>
        <begin position="201"/>
        <end position="225"/>
    </location>
</feature>
<feature type="transmembrane region" description="Helical" evidence="1">
    <location>
        <begin position="246"/>
        <end position="265"/>
    </location>
</feature>
<proteinExistence type="predicted"/>
<feature type="transmembrane region" description="Helical" evidence="1">
    <location>
        <begin position="12"/>
        <end position="35"/>
    </location>
</feature>
<protein>
    <submittedName>
        <fullName evidence="2">PepSY domain-containing protein</fullName>
    </submittedName>
</protein>
<evidence type="ECO:0000256" key="1">
    <source>
        <dbReference type="SAM" id="Phobius"/>
    </source>
</evidence>
<dbReference type="Pfam" id="PF03929">
    <property type="entry name" value="PepSY_TM"/>
    <property type="match status" value="1"/>
</dbReference>
<keyword evidence="1" id="KW-1133">Transmembrane helix</keyword>
<dbReference type="Proteomes" id="UP001476583">
    <property type="component" value="Chromosome"/>
</dbReference>
<dbReference type="EMBL" id="CP148074">
    <property type="protein sequence ID" value="WXL28025.1"/>
    <property type="molecule type" value="Genomic_DNA"/>
</dbReference>
<evidence type="ECO:0000313" key="2">
    <source>
        <dbReference type="EMBL" id="WXL28025.1"/>
    </source>
</evidence>
<gene>
    <name evidence="2" type="ORF">WG219_16325</name>
</gene>
<feature type="transmembrane region" description="Helical" evidence="1">
    <location>
        <begin position="458"/>
        <end position="478"/>
    </location>
</feature>
<dbReference type="PANTHER" id="PTHR34219">
    <property type="entry name" value="IRON-REGULATED INNER MEMBRANE PROTEIN-RELATED"/>
    <property type="match status" value="1"/>
</dbReference>
<reference evidence="2 3" key="1">
    <citation type="submission" date="2024-03" db="EMBL/GenBank/DDBJ databases">
        <title>Complete genome of BD2.</title>
        <authorList>
            <person name="Cao G."/>
        </authorList>
    </citation>
    <scope>NUCLEOTIDE SEQUENCE [LARGE SCALE GENOMIC DNA]</scope>
    <source>
        <strain evidence="2 3">BD2</strain>
    </source>
</reference>
<keyword evidence="1" id="KW-0472">Membrane</keyword>
<organism evidence="2 3">
    <name type="scientific">Ectopseudomonas mendocina</name>
    <name type="common">Pseudomonas mendocina</name>
    <dbReference type="NCBI Taxonomy" id="300"/>
    <lineage>
        <taxon>Bacteria</taxon>
        <taxon>Pseudomonadati</taxon>
        <taxon>Pseudomonadota</taxon>
        <taxon>Gammaproteobacteria</taxon>
        <taxon>Pseudomonadales</taxon>
        <taxon>Pseudomonadaceae</taxon>
        <taxon>Ectopseudomonas</taxon>
    </lineage>
</organism>
<dbReference type="PANTHER" id="PTHR34219:SF6">
    <property type="entry name" value="BLR3280 PROTEIN"/>
    <property type="match status" value="1"/>
</dbReference>
<evidence type="ECO:0000313" key="3">
    <source>
        <dbReference type="Proteomes" id="UP001476583"/>
    </source>
</evidence>
<keyword evidence="1" id="KW-0812">Transmembrane</keyword>
<accession>A0ABZ2RQT7</accession>
<dbReference type="InterPro" id="IPR005625">
    <property type="entry name" value="PepSY-ass_TM"/>
</dbReference>
<keyword evidence="3" id="KW-1185">Reference proteome</keyword>